<keyword evidence="9" id="KW-1185">Reference proteome</keyword>
<accession>A0A081BU84</accession>
<evidence type="ECO:0000313" key="9">
    <source>
        <dbReference type="Proteomes" id="UP000030661"/>
    </source>
</evidence>
<keyword evidence="4" id="KW-0479">Metal-binding</keyword>
<evidence type="ECO:0000256" key="1">
    <source>
        <dbReference type="ARBA" id="ARBA00001966"/>
    </source>
</evidence>
<dbReference type="NCBIfam" id="TIGR04085">
    <property type="entry name" value="rSAM_more_4Fe4S"/>
    <property type="match status" value="1"/>
</dbReference>
<sequence>MLKYRFENFGGIVASEDPPFLAFVDRDYMRELGCGESPLWANADTSIGRLSAPTEVHFAVTNTCSAGCAHCYMDGGRPDEGELDTAALKRALDVLADLKVFHVAMGGGELFERPDWLEIAEYARSVGLVPNLTTSGRGFTPEIAQKLKIFGQVNVSVDGVGAYAEVFRGQGMFVIADRALDILIQAGVSTGINCVIGRRNFEGIPQLFEYARTKRLKEIEFLRFKPSGRGKTTYFKECTTYEQNRTLAPLLARLSAQYQITAKIDCSFVPMLCYHKPPVDTLEAIATYGCEAGNVLLGIRSNGRVSGCSFLECSGGSVFDLPQILGEEGAFQTLTTWTERAPEPCRSCAYLNICKGGCHGVAEFLTGDPDQPDPDCPFVVEYQRDKELQIVQRSQILLRTIEPVS</sequence>
<dbReference type="InterPro" id="IPR023885">
    <property type="entry name" value="4Fe4S-binding_SPASM_dom"/>
</dbReference>
<dbReference type="InterPro" id="IPR007197">
    <property type="entry name" value="rSAM"/>
</dbReference>
<dbReference type="STRING" id="1499967.U27_02850"/>
<dbReference type="PIRSF" id="PIRSF037420">
    <property type="entry name" value="PQQ_syn_pqqE"/>
    <property type="match status" value="1"/>
</dbReference>
<dbReference type="InterPro" id="IPR013785">
    <property type="entry name" value="Aldolase_TIM"/>
</dbReference>
<dbReference type="CDD" id="cd01335">
    <property type="entry name" value="Radical_SAM"/>
    <property type="match status" value="1"/>
</dbReference>
<protein>
    <submittedName>
        <fullName evidence="8">Radical SAM domain protein</fullName>
    </submittedName>
</protein>
<dbReference type="Gene3D" id="3.20.20.70">
    <property type="entry name" value="Aldolase class I"/>
    <property type="match status" value="1"/>
</dbReference>
<dbReference type="InterPro" id="IPR017200">
    <property type="entry name" value="PqqE-like"/>
</dbReference>
<dbReference type="SFLD" id="SFLDS00029">
    <property type="entry name" value="Radical_SAM"/>
    <property type="match status" value="1"/>
</dbReference>
<evidence type="ECO:0000256" key="2">
    <source>
        <dbReference type="ARBA" id="ARBA00022485"/>
    </source>
</evidence>
<evidence type="ECO:0000256" key="4">
    <source>
        <dbReference type="ARBA" id="ARBA00022723"/>
    </source>
</evidence>
<evidence type="ECO:0000256" key="3">
    <source>
        <dbReference type="ARBA" id="ARBA00022691"/>
    </source>
</evidence>
<dbReference type="PANTHER" id="PTHR11228">
    <property type="entry name" value="RADICAL SAM DOMAIN PROTEIN"/>
    <property type="match status" value="1"/>
</dbReference>
<dbReference type="GO" id="GO:0051539">
    <property type="term" value="F:4 iron, 4 sulfur cluster binding"/>
    <property type="evidence" value="ECO:0007669"/>
    <property type="project" value="UniProtKB-KW"/>
</dbReference>
<feature type="domain" description="Radical SAM core" evidence="7">
    <location>
        <begin position="50"/>
        <end position="261"/>
    </location>
</feature>
<dbReference type="Proteomes" id="UP000030661">
    <property type="component" value="Unassembled WGS sequence"/>
</dbReference>
<dbReference type="HOGENOM" id="CLU_009273_4_1_0"/>
<dbReference type="AlphaFoldDB" id="A0A081BU84"/>
<dbReference type="PROSITE" id="PS51918">
    <property type="entry name" value="RADICAL_SAM"/>
    <property type="match status" value="1"/>
</dbReference>
<name>A0A081BU84_VECG1</name>
<comment type="cofactor">
    <cofactor evidence="1">
        <name>[4Fe-4S] cluster</name>
        <dbReference type="ChEBI" id="CHEBI:49883"/>
    </cofactor>
</comment>
<dbReference type="PANTHER" id="PTHR11228:SF7">
    <property type="entry name" value="PQQA PEPTIDE CYCLASE"/>
    <property type="match status" value="1"/>
</dbReference>
<dbReference type="GO" id="GO:0046872">
    <property type="term" value="F:metal ion binding"/>
    <property type="evidence" value="ECO:0007669"/>
    <property type="project" value="UniProtKB-KW"/>
</dbReference>
<reference evidence="8" key="1">
    <citation type="journal article" date="2015" name="PeerJ">
        <title>First genomic representation of candidate bacterial phylum KSB3 points to enhanced environmental sensing as a trigger of wastewater bulking.</title>
        <authorList>
            <person name="Sekiguchi Y."/>
            <person name="Ohashi A."/>
            <person name="Parks D.H."/>
            <person name="Yamauchi T."/>
            <person name="Tyson G.W."/>
            <person name="Hugenholtz P."/>
        </authorList>
    </citation>
    <scope>NUCLEOTIDE SEQUENCE [LARGE SCALE GENOMIC DNA]</scope>
</reference>
<keyword evidence="3" id="KW-0949">S-adenosyl-L-methionine</keyword>
<evidence type="ECO:0000256" key="6">
    <source>
        <dbReference type="ARBA" id="ARBA00023014"/>
    </source>
</evidence>
<evidence type="ECO:0000256" key="5">
    <source>
        <dbReference type="ARBA" id="ARBA00023004"/>
    </source>
</evidence>
<evidence type="ECO:0000313" key="8">
    <source>
        <dbReference type="EMBL" id="GAK55889.1"/>
    </source>
</evidence>
<dbReference type="GO" id="GO:0003824">
    <property type="term" value="F:catalytic activity"/>
    <property type="evidence" value="ECO:0007669"/>
    <property type="project" value="InterPro"/>
</dbReference>
<dbReference type="SFLD" id="SFLDG01067">
    <property type="entry name" value="SPASM/twitch_domain_containing"/>
    <property type="match status" value="1"/>
</dbReference>
<organism evidence="8">
    <name type="scientific">Vecturithrix granuli</name>
    <dbReference type="NCBI Taxonomy" id="1499967"/>
    <lineage>
        <taxon>Bacteria</taxon>
        <taxon>Candidatus Moduliflexota</taxon>
        <taxon>Candidatus Vecturitrichia</taxon>
        <taxon>Candidatus Vecturitrichales</taxon>
        <taxon>Candidatus Vecturitrichaceae</taxon>
        <taxon>Candidatus Vecturithrix</taxon>
    </lineage>
</organism>
<dbReference type="EMBL" id="DF820464">
    <property type="protein sequence ID" value="GAK55889.1"/>
    <property type="molecule type" value="Genomic_DNA"/>
</dbReference>
<keyword evidence="6" id="KW-0411">Iron-sulfur</keyword>
<evidence type="ECO:0000259" key="7">
    <source>
        <dbReference type="PROSITE" id="PS51918"/>
    </source>
</evidence>
<dbReference type="Pfam" id="PF04055">
    <property type="entry name" value="Radical_SAM"/>
    <property type="match status" value="1"/>
</dbReference>
<gene>
    <name evidence="8" type="ORF">U27_02850</name>
</gene>
<keyword evidence="2" id="KW-0004">4Fe-4S</keyword>
<keyword evidence="5" id="KW-0408">Iron</keyword>
<dbReference type="InterPro" id="IPR058240">
    <property type="entry name" value="rSAM_sf"/>
</dbReference>
<dbReference type="SUPFAM" id="SSF102114">
    <property type="entry name" value="Radical SAM enzymes"/>
    <property type="match status" value="1"/>
</dbReference>
<dbReference type="eggNOG" id="COG0535">
    <property type="taxonomic scope" value="Bacteria"/>
</dbReference>
<proteinExistence type="predicted"/>
<dbReference type="InterPro" id="IPR050377">
    <property type="entry name" value="Radical_SAM_PqqE_MftC-like"/>
</dbReference>